<accession>A0ABU4HZ14</accession>
<name>A0ABU4HZ14_9ACTN</name>
<comment type="caution">
    <text evidence="2">The sequence shown here is derived from an EMBL/GenBank/DDBJ whole genome shotgun (WGS) entry which is preliminary data.</text>
</comment>
<keyword evidence="1" id="KW-0732">Signal</keyword>
<keyword evidence="3" id="KW-1185">Reference proteome</keyword>
<gene>
    <name evidence="2" type="ORF">R7226_29390</name>
</gene>
<dbReference type="Proteomes" id="UP001284601">
    <property type="component" value="Unassembled WGS sequence"/>
</dbReference>
<organism evidence="2 3">
    <name type="scientific">Conexibacter stalactiti</name>
    <dbReference type="NCBI Taxonomy" id="1940611"/>
    <lineage>
        <taxon>Bacteria</taxon>
        <taxon>Bacillati</taxon>
        <taxon>Actinomycetota</taxon>
        <taxon>Thermoleophilia</taxon>
        <taxon>Solirubrobacterales</taxon>
        <taxon>Conexibacteraceae</taxon>
        <taxon>Conexibacter</taxon>
    </lineage>
</organism>
<reference evidence="3" key="1">
    <citation type="submission" date="2023-07" db="EMBL/GenBank/DDBJ databases">
        <title>Conexibacter stalactiti sp. nov., isolated from stalactites in a lava cave and emended description of the genus Conexibacter.</title>
        <authorList>
            <person name="Lee S.D."/>
        </authorList>
    </citation>
    <scope>NUCLEOTIDE SEQUENCE [LARGE SCALE GENOMIC DNA]</scope>
    <source>
        <strain evidence="3">KCTC 39840</strain>
    </source>
</reference>
<evidence type="ECO:0000256" key="1">
    <source>
        <dbReference type="SAM" id="SignalP"/>
    </source>
</evidence>
<dbReference type="RefSeq" id="WP_318601040.1">
    <property type="nucleotide sequence ID" value="NZ_JAWSTH010000147.1"/>
</dbReference>
<evidence type="ECO:0000313" key="2">
    <source>
        <dbReference type="EMBL" id="MDW5598511.1"/>
    </source>
</evidence>
<evidence type="ECO:0000313" key="3">
    <source>
        <dbReference type="Proteomes" id="UP001284601"/>
    </source>
</evidence>
<dbReference type="EMBL" id="JAWSTH010000147">
    <property type="protein sequence ID" value="MDW5598511.1"/>
    <property type="molecule type" value="Genomic_DNA"/>
</dbReference>
<proteinExistence type="predicted"/>
<feature type="signal peptide" evidence="1">
    <location>
        <begin position="1"/>
        <end position="27"/>
    </location>
</feature>
<sequence>MTLRPSLAAATALLASAALLAPAAADAAPKRRSLRFAVTLELTRTFATTLTPAAPLAGCSDAFDPPVEGTTQQRETIRPLRRTVLAYVYTDLRYGAPIVSGPSLQAGRGESVPIVATVQRSADVREEPPCDFGIPDDAPPRPAQIACLGTTTTEITDNALTLGVTLRGFVLRLPYTGGCADREDLFPTLASDPEFRLDFATLRAAKRPVVRRLSSQRDCSLRETAYAARCRATVAGTLTLTRLRG</sequence>
<protein>
    <submittedName>
        <fullName evidence="2">Uncharacterized protein</fullName>
    </submittedName>
</protein>
<feature type="chain" id="PRO_5046275159" evidence="1">
    <location>
        <begin position="28"/>
        <end position="245"/>
    </location>
</feature>